<evidence type="ECO:0000313" key="2">
    <source>
        <dbReference type="Proteomes" id="UP000484164"/>
    </source>
</evidence>
<dbReference type="EMBL" id="WBVQ01000003">
    <property type="protein sequence ID" value="KAB2815166.1"/>
    <property type="molecule type" value="Genomic_DNA"/>
</dbReference>
<dbReference type="Proteomes" id="UP000484164">
    <property type="component" value="Unassembled WGS sequence"/>
</dbReference>
<proteinExistence type="predicted"/>
<evidence type="ECO:0000313" key="1">
    <source>
        <dbReference type="EMBL" id="KAB2815166.1"/>
    </source>
</evidence>
<gene>
    <name evidence="1" type="ORF">F8C82_13795</name>
</gene>
<dbReference type="OrthoDB" id="1418805at2"/>
<accession>A0A6L3ZC02</accession>
<protein>
    <submittedName>
        <fullName evidence="1">Uncharacterized protein</fullName>
    </submittedName>
</protein>
<sequence>MSHNLLLSLLSTLLFTPIFGQVNWSELEPISQSKKAAFIRTAHSKLKQYLVDLDQTEYNLLRDCHVIDMDNDGDFDIIYNGSDGVEGDIVLVLRRDSSQFEVLLHEIGTITEFFMYEKKLESLSILNVTCCGAIHTLDLHYLTLGSPMRIQIDKAYIYYQSTEFPSNNSQAAYREYRVTSPELNMRYSPGIDTTTTVVDAQDAEKTNVIATFPQNARGWIIGKAIDQNGDVWYYMQMRAYPARTVLPYLDYDNLFYCGWMSAKHLQPVEP</sequence>
<comment type="caution">
    <text evidence="1">The sequence shown here is derived from an EMBL/GenBank/DDBJ whole genome shotgun (WGS) entry which is preliminary data.</text>
</comment>
<dbReference type="RefSeq" id="WP_151694202.1">
    <property type="nucleotide sequence ID" value="NZ_BMGX01000001.1"/>
</dbReference>
<dbReference type="AlphaFoldDB" id="A0A6L3ZC02"/>
<organism evidence="1 2">
    <name type="scientific">Phaeocystidibacter marisrubri</name>
    <dbReference type="NCBI Taxonomy" id="1577780"/>
    <lineage>
        <taxon>Bacteria</taxon>
        <taxon>Pseudomonadati</taxon>
        <taxon>Bacteroidota</taxon>
        <taxon>Flavobacteriia</taxon>
        <taxon>Flavobacteriales</taxon>
        <taxon>Phaeocystidibacteraceae</taxon>
        <taxon>Phaeocystidibacter</taxon>
    </lineage>
</organism>
<name>A0A6L3ZC02_9FLAO</name>
<keyword evidence="2" id="KW-1185">Reference proteome</keyword>
<reference evidence="1 2" key="1">
    <citation type="submission" date="2019-10" db="EMBL/GenBank/DDBJ databases">
        <title>Genome sequence of Phaeocystidibacter marisrubri JCM30614 (type strain).</title>
        <authorList>
            <person name="Bowman J.P."/>
        </authorList>
    </citation>
    <scope>NUCLEOTIDE SEQUENCE [LARGE SCALE GENOMIC DNA]</scope>
    <source>
        <strain evidence="1 2">JCM 30614</strain>
    </source>
</reference>